<dbReference type="GO" id="GO:0004722">
    <property type="term" value="F:protein serine/threonine phosphatase activity"/>
    <property type="evidence" value="ECO:0007669"/>
    <property type="project" value="UniProtKB-EC"/>
</dbReference>
<protein>
    <submittedName>
        <fullName evidence="2">Serine/threonine protein phosphatase</fullName>
        <ecNumber evidence="2">3.1.3.16</ecNumber>
    </submittedName>
</protein>
<dbReference type="Proteomes" id="UP000044377">
    <property type="component" value="Unassembled WGS sequence"/>
</dbReference>
<dbReference type="InterPro" id="IPR029052">
    <property type="entry name" value="Metallo-depent_PP-like"/>
</dbReference>
<dbReference type="GO" id="GO:0110154">
    <property type="term" value="P:RNA decapping"/>
    <property type="evidence" value="ECO:0007669"/>
    <property type="project" value="TreeGrafter"/>
</dbReference>
<keyword evidence="2" id="KW-0378">Hydrolase</keyword>
<dbReference type="InterPro" id="IPR050126">
    <property type="entry name" value="Ap4A_hydrolase"/>
</dbReference>
<gene>
    <name evidence="2" type="ORF">BN1221_00688c</name>
</gene>
<dbReference type="RefSeq" id="WP_048636130.1">
    <property type="nucleotide sequence ID" value="NZ_CGIG01000001.1"/>
</dbReference>
<proteinExistence type="predicted"/>
<sequence>MYRRISAEDYQKIFVVGDIHGCYQSLLDVLAARKFNRQTDLLISVGDLIDRGPDSPACLSLLDQPWFTAVCGNHEQMAREALIEDNGWLWARNGGTWYAKLADADKRLASRRIAQTADLPLVIEANIGARRYVIAHADYPADDYAFGQAVDEDELVWGRNRITRAMAGEGSRISGAYLFIFGHTPLHKPLIFFNQLYIDTGAVFGGRLTLIQLR</sequence>
<feature type="domain" description="Calcineurin-like phosphoesterase" evidence="1">
    <location>
        <begin position="12"/>
        <end position="185"/>
    </location>
</feature>
<dbReference type="OrthoDB" id="5296354at2"/>
<evidence type="ECO:0000259" key="1">
    <source>
        <dbReference type="Pfam" id="PF00149"/>
    </source>
</evidence>
<organism evidence="2 3">
    <name type="scientific">Brenneria goodwinii</name>
    <dbReference type="NCBI Taxonomy" id="1109412"/>
    <lineage>
        <taxon>Bacteria</taxon>
        <taxon>Pseudomonadati</taxon>
        <taxon>Pseudomonadota</taxon>
        <taxon>Gammaproteobacteria</taxon>
        <taxon>Enterobacterales</taxon>
        <taxon>Pectobacteriaceae</taxon>
        <taxon>Brenneria</taxon>
    </lineage>
</organism>
<dbReference type="PANTHER" id="PTHR42850:SF10">
    <property type="entry name" value="SERINE_THREONINE-PROTEIN PHOSPHATASE 1"/>
    <property type="match status" value="1"/>
</dbReference>
<dbReference type="GO" id="GO:0008803">
    <property type="term" value="F:bis(5'-nucleosyl)-tetraphosphatase (symmetrical) activity"/>
    <property type="evidence" value="ECO:0007669"/>
    <property type="project" value="TreeGrafter"/>
</dbReference>
<dbReference type="SUPFAM" id="SSF56300">
    <property type="entry name" value="Metallo-dependent phosphatases"/>
    <property type="match status" value="1"/>
</dbReference>
<dbReference type="STRING" id="1109412.BN1221_00688c"/>
<reference evidence="3" key="1">
    <citation type="submission" date="2015-01" db="EMBL/GenBank/DDBJ databases">
        <authorList>
            <person name="Paterson Steve"/>
        </authorList>
    </citation>
    <scope>NUCLEOTIDE SEQUENCE [LARGE SCALE GENOMIC DNA]</scope>
    <source>
        <strain evidence="3">OBR1</strain>
    </source>
</reference>
<dbReference type="Pfam" id="PF00149">
    <property type="entry name" value="Metallophos"/>
    <property type="match status" value="1"/>
</dbReference>
<dbReference type="PANTHER" id="PTHR42850">
    <property type="entry name" value="METALLOPHOSPHOESTERASE"/>
    <property type="match status" value="1"/>
</dbReference>
<dbReference type="AlphaFoldDB" id="A0A0G4JRE8"/>
<dbReference type="EC" id="3.1.3.16" evidence="2"/>
<dbReference type="EMBL" id="CGIG01000001">
    <property type="protein sequence ID" value="CPR14281.1"/>
    <property type="molecule type" value="Genomic_DNA"/>
</dbReference>
<evidence type="ECO:0000313" key="3">
    <source>
        <dbReference type="Proteomes" id="UP000044377"/>
    </source>
</evidence>
<dbReference type="Gene3D" id="3.60.21.10">
    <property type="match status" value="1"/>
</dbReference>
<dbReference type="GO" id="GO:0005737">
    <property type="term" value="C:cytoplasm"/>
    <property type="evidence" value="ECO:0007669"/>
    <property type="project" value="TreeGrafter"/>
</dbReference>
<accession>A0A0G4JRE8</accession>
<evidence type="ECO:0000313" key="2">
    <source>
        <dbReference type="EMBL" id="CPR14281.1"/>
    </source>
</evidence>
<name>A0A0G4JRE8_9GAMM</name>
<keyword evidence="3" id="KW-1185">Reference proteome</keyword>
<dbReference type="InterPro" id="IPR004843">
    <property type="entry name" value="Calcineurin-like_PHP"/>
</dbReference>